<dbReference type="OrthoDB" id="5419315at2759"/>
<protein>
    <submittedName>
        <fullName evidence="4">PLP-dependent transferase</fullName>
    </submittedName>
</protein>
<name>A0A4S2N6G1_9PEZI</name>
<evidence type="ECO:0000313" key="5">
    <source>
        <dbReference type="Proteomes" id="UP000298138"/>
    </source>
</evidence>
<gene>
    <name evidence="4" type="ORF">EX30DRAFT_367888</name>
</gene>
<proteinExistence type="inferred from homology"/>
<dbReference type="Gene3D" id="3.90.1150.10">
    <property type="entry name" value="Aspartate Aminotransferase, domain 1"/>
    <property type="match status" value="1"/>
</dbReference>
<dbReference type="STRING" id="341454.A0A4S2N6G1"/>
<dbReference type="GO" id="GO:0005829">
    <property type="term" value="C:cytosol"/>
    <property type="evidence" value="ECO:0007669"/>
    <property type="project" value="TreeGrafter"/>
</dbReference>
<reference evidence="4 5" key="1">
    <citation type="submission" date="2019-04" db="EMBL/GenBank/DDBJ databases">
        <title>Comparative genomics and transcriptomics to analyze fruiting body development in filamentous ascomycetes.</title>
        <authorList>
            <consortium name="DOE Joint Genome Institute"/>
            <person name="Lutkenhaus R."/>
            <person name="Traeger S."/>
            <person name="Breuer J."/>
            <person name="Kuo A."/>
            <person name="Lipzen A."/>
            <person name="Pangilinan J."/>
            <person name="Dilworth D."/>
            <person name="Sandor L."/>
            <person name="Poggeler S."/>
            <person name="Barry K."/>
            <person name="Grigoriev I.V."/>
            <person name="Nowrousian M."/>
        </authorList>
    </citation>
    <scope>NUCLEOTIDE SEQUENCE [LARGE SCALE GENOMIC DNA]</scope>
    <source>
        <strain evidence="4 5">CBS 389.68</strain>
    </source>
</reference>
<dbReference type="CDD" id="cd00610">
    <property type="entry name" value="OAT_like"/>
    <property type="match status" value="1"/>
</dbReference>
<dbReference type="InterPro" id="IPR015422">
    <property type="entry name" value="PyrdxlP-dep_Trfase_small"/>
</dbReference>
<keyword evidence="5" id="KW-1185">Reference proteome</keyword>
<evidence type="ECO:0000313" key="4">
    <source>
        <dbReference type="EMBL" id="TGZ84746.1"/>
    </source>
</evidence>
<dbReference type="InterPro" id="IPR015424">
    <property type="entry name" value="PyrdxlP-dep_Trfase"/>
</dbReference>
<sequence>MASPDTTHVLHRNLTIIPHLATTGNASTIHTTTPSHPSLIDAACGASVSVLGHTAPEPVKSAIITQLNSLPYVYTGLGLTTSSAEDLASFLLSNKPGGLSRALFLNSGSEAMEAALKAARQYHWEKGDTKRDVWVARKQGYHGNTLGALGVSGHDERRKQYNGTKMLNEEKVRWIEPCYKFRGMRDGETEKAYGERLVAEFEDVVRKECDEEGNCRVAAVVMETVSGMSLGVVQPVEGYLAGIKRVCEKYGVLMMLDEVMCGMGKLGTHLHTWMHYPDFSGPDIQTVAKALCAGFQPISAVLLSEKVVSAMKTGSGNLANGHTYQAHPIACAAALAVQEYIRDNNILELVTKRGELLTSCLKEEFKDYDKVGDIRGRGLFQGVEFVEDRKTMRPHSEESKIGLKVAQWALDKEGLFLLPSVGKSGALGGEFVVLSLMYEVPEEEVREVVKRLGRAVRGVLGE</sequence>
<dbReference type="GO" id="GO:0008483">
    <property type="term" value="F:transaminase activity"/>
    <property type="evidence" value="ECO:0007669"/>
    <property type="project" value="InterPro"/>
</dbReference>
<dbReference type="InterPro" id="IPR015421">
    <property type="entry name" value="PyrdxlP-dep_Trfase_major"/>
</dbReference>
<dbReference type="Pfam" id="PF00202">
    <property type="entry name" value="Aminotran_3"/>
    <property type="match status" value="1"/>
</dbReference>
<dbReference type="PANTHER" id="PTHR43094:SF1">
    <property type="entry name" value="AMINOTRANSFERASE CLASS-III"/>
    <property type="match status" value="1"/>
</dbReference>
<evidence type="ECO:0000256" key="1">
    <source>
        <dbReference type="ARBA" id="ARBA00008954"/>
    </source>
</evidence>
<dbReference type="EMBL" id="ML220112">
    <property type="protein sequence ID" value="TGZ84746.1"/>
    <property type="molecule type" value="Genomic_DNA"/>
</dbReference>
<dbReference type="SUPFAM" id="SSF53383">
    <property type="entry name" value="PLP-dependent transferases"/>
    <property type="match status" value="1"/>
</dbReference>
<dbReference type="Proteomes" id="UP000298138">
    <property type="component" value="Unassembled WGS sequence"/>
</dbReference>
<keyword evidence="2 3" id="KW-0663">Pyridoxal phosphate</keyword>
<evidence type="ECO:0000256" key="3">
    <source>
        <dbReference type="RuleBase" id="RU003560"/>
    </source>
</evidence>
<dbReference type="Gene3D" id="3.40.640.10">
    <property type="entry name" value="Type I PLP-dependent aspartate aminotransferase-like (Major domain)"/>
    <property type="match status" value="1"/>
</dbReference>
<dbReference type="GO" id="GO:0030170">
    <property type="term" value="F:pyridoxal phosphate binding"/>
    <property type="evidence" value="ECO:0007669"/>
    <property type="project" value="InterPro"/>
</dbReference>
<evidence type="ECO:0000256" key="2">
    <source>
        <dbReference type="ARBA" id="ARBA00022898"/>
    </source>
</evidence>
<accession>A0A4S2N6G1</accession>
<organism evidence="4 5">
    <name type="scientific">Ascodesmis nigricans</name>
    <dbReference type="NCBI Taxonomy" id="341454"/>
    <lineage>
        <taxon>Eukaryota</taxon>
        <taxon>Fungi</taxon>
        <taxon>Dikarya</taxon>
        <taxon>Ascomycota</taxon>
        <taxon>Pezizomycotina</taxon>
        <taxon>Pezizomycetes</taxon>
        <taxon>Pezizales</taxon>
        <taxon>Ascodesmidaceae</taxon>
        <taxon>Ascodesmis</taxon>
    </lineage>
</organism>
<comment type="similarity">
    <text evidence="1 3">Belongs to the class-III pyridoxal-phosphate-dependent aminotransferase family.</text>
</comment>
<dbReference type="AlphaFoldDB" id="A0A4S2N6G1"/>
<keyword evidence="4" id="KW-0808">Transferase</keyword>
<dbReference type="PANTHER" id="PTHR43094">
    <property type="entry name" value="AMINOTRANSFERASE"/>
    <property type="match status" value="1"/>
</dbReference>
<dbReference type="InterPro" id="IPR005814">
    <property type="entry name" value="Aminotrans_3"/>
</dbReference>
<dbReference type="InParanoid" id="A0A4S2N6G1"/>